<dbReference type="PROSITE" id="PS50089">
    <property type="entry name" value="ZF_RING_2"/>
    <property type="match status" value="1"/>
</dbReference>
<keyword evidence="6" id="KW-1133">Transmembrane helix</keyword>
<dbReference type="EMBL" id="JADGMS010000002">
    <property type="protein sequence ID" value="KAF9686678.1"/>
    <property type="molecule type" value="Genomic_DNA"/>
</dbReference>
<dbReference type="AlphaFoldDB" id="A0A835N5J7"/>
<keyword evidence="2" id="KW-0812">Transmembrane</keyword>
<dbReference type="Pfam" id="PF13639">
    <property type="entry name" value="zf-RING_2"/>
    <property type="match status" value="1"/>
</dbReference>
<proteinExistence type="inferred from homology"/>
<protein>
    <recommendedName>
        <fullName evidence="11">RING-type domain-containing protein</fullName>
    </recommendedName>
</protein>
<feature type="domain" description="RING-type" evidence="11">
    <location>
        <begin position="57"/>
        <end position="99"/>
    </location>
</feature>
<feature type="signal peptide" evidence="10">
    <location>
        <begin position="1"/>
        <end position="18"/>
    </location>
</feature>
<dbReference type="InterPro" id="IPR001841">
    <property type="entry name" value="Znf_RING"/>
</dbReference>
<dbReference type="SMART" id="SM00184">
    <property type="entry name" value="RING"/>
    <property type="match status" value="1"/>
</dbReference>
<dbReference type="InterPro" id="IPR013083">
    <property type="entry name" value="Znf_RING/FYVE/PHD"/>
</dbReference>
<evidence type="ECO:0000256" key="6">
    <source>
        <dbReference type="ARBA" id="ARBA00022989"/>
    </source>
</evidence>
<evidence type="ECO:0000256" key="2">
    <source>
        <dbReference type="ARBA" id="ARBA00022692"/>
    </source>
</evidence>
<evidence type="ECO:0000256" key="5">
    <source>
        <dbReference type="ARBA" id="ARBA00022833"/>
    </source>
</evidence>
<keyword evidence="13" id="KW-1185">Reference proteome</keyword>
<dbReference type="Gene3D" id="3.30.40.10">
    <property type="entry name" value="Zinc/RING finger domain, C3HC4 (zinc finger)"/>
    <property type="match status" value="1"/>
</dbReference>
<evidence type="ECO:0000256" key="8">
    <source>
        <dbReference type="ARBA" id="ARBA00024209"/>
    </source>
</evidence>
<dbReference type="GO" id="GO:0016020">
    <property type="term" value="C:membrane"/>
    <property type="evidence" value="ECO:0007669"/>
    <property type="project" value="UniProtKB-SubCell"/>
</dbReference>
<name>A0A835N5J7_9ROSI</name>
<evidence type="ECO:0000256" key="3">
    <source>
        <dbReference type="ARBA" id="ARBA00022723"/>
    </source>
</evidence>
<dbReference type="GO" id="GO:0008270">
    <property type="term" value="F:zinc ion binding"/>
    <property type="evidence" value="ECO:0007669"/>
    <property type="project" value="UniProtKB-KW"/>
</dbReference>
<comment type="caution">
    <text evidence="12">The sequence shown here is derived from an EMBL/GenBank/DDBJ whole genome shotgun (WGS) entry which is preliminary data.</text>
</comment>
<organism evidence="12 13">
    <name type="scientific">Salix dunnii</name>
    <dbReference type="NCBI Taxonomy" id="1413687"/>
    <lineage>
        <taxon>Eukaryota</taxon>
        <taxon>Viridiplantae</taxon>
        <taxon>Streptophyta</taxon>
        <taxon>Embryophyta</taxon>
        <taxon>Tracheophyta</taxon>
        <taxon>Spermatophyta</taxon>
        <taxon>Magnoliopsida</taxon>
        <taxon>eudicotyledons</taxon>
        <taxon>Gunneridae</taxon>
        <taxon>Pentapetalae</taxon>
        <taxon>rosids</taxon>
        <taxon>fabids</taxon>
        <taxon>Malpighiales</taxon>
        <taxon>Salicaceae</taxon>
        <taxon>Saliceae</taxon>
        <taxon>Salix</taxon>
    </lineage>
</organism>
<gene>
    <name evidence="12" type="ORF">SADUNF_Sadunf02G0014300</name>
</gene>
<keyword evidence="10" id="KW-0732">Signal</keyword>
<evidence type="ECO:0000256" key="9">
    <source>
        <dbReference type="PROSITE-ProRule" id="PRU00175"/>
    </source>
</evidence>
<evidence type="ECO:0000256" key="10">
    <source>
        <dbReference type="SAM" id="SignalP"/>
    </source>
</evidence>
<reference evidence="12 13" key="1">
    <citation type="submission" date="2020-10" db="EMBL/GenBank/DDBJ databases">
        <title>Plant Genome Project.</title>
        <authorList>
            <person name="Zhang R.-G."/>
        </authorList>
    </citation>
    <scope>NUCLEOTIDE SEQUENCE [LARGE SCALE GENOMIC DNA]</scope>
    <source>
        <strain evidence="12">FAFU-HL-1</strain>
        <tissue evidence="12">Leaf</tissue>
    </source>
</reference>
<feature type="chain" id="PRO_5032641320" description="RING-type domain-containing protein" evidence="10">
    <location>
        <begin position="19"/>
        <end position="180"/>
    </location>
</feature>
<evidence type="ECO:0000256" key="4">
    <source>
        <dbReference type="ARBA" id="ARBA00022771"/>
    </source>
</evidence>
<dbReference type="Proteomes" id="UP000657918">
    <property type="component" value="Unassembled WGS sequence"/>
</dbReference>
<keyword evidence="4 9" id="KW-0863">Zinc-finger</keyword>
<keyword evidence="5" id="KW-0862">Zinc</keyword>
<comment type="similarity">
    <text evidence="8">Belongs to the RING-type zinc finger family. ATL subfamily.</text>
</comment>
<evidence type="ECO:0000313" key="13">
    <source>
        <dbReference type="Proteomes" id="UP000657918"/>
    </source>
</evidence>
<evidence type="ECO:0000259" key="11">
    <source>
        <dbReference type="PROSITE" id="PS50089"/>
    </source>
</evidence>
<dbReference type="PANTHER" id="PTHR46539">
    <property type="entry name" value="E3 UBIQUITIN-PROTEIN LIGASE ATL42"/>
    <property type="match status" value="1"/>
</dbReference>
<sequence>MSAVFFFYICLLWHAANNQPENIPLPVKTVTREGLSSSELEKLPKVTGKELVLGTECAVCLDDIESEQLARIVPGCNHGFHLECADTWLSKHSVCPVCRAKLDALFFSAFASTENNPFFEITIWTQKSVIVPCTAVTGGRQKVPWLSDCLLLRLPVLEAHRFRIACVHAWESAMLAILYL</sequence>
<keyword evidence="7" id="KW-0472">Membrane</keyword>
<dbReference type="PANTHER" id="PTHR46539:SF2">
    <property type="entry name" value="RING-H2 FINGER PROTEIN ATL43"/>
    <property type="match status" value="1"/>
</dbReference>
<evidence type="ECO:0000313" key="12">
    <source>
        <dbReference type="EMBL" id="KAF9686678.1"/>
    </source>
</evidence>
<comment type="subcellular location">
    <subcellularLocation>
        <location evidence="1">Membrane</location>
    </subcellularLocation>
</comment>
<evidence type="ECO:0000256" key="7">
    <source>
        <dbReference type="ARBA" id="ARBA00023136"/>
    </source>
</evidence>
<dbReference type="OrthoDB" id="8062037at2759"/>
<accession>A0A835N5J7</accession>
<dbReference type="SUPFAM" id="SSF57850">
    <property type="entry name" value="RING/U-box"/>
    <property type="match status" value="1"/>
</dbReference>
<evidence type="ECO:0000256" key="1">
    <source>
        <dbReference type="ARBA" id="ARBA00004370"/>
    </source>
</evidence>
<keyword evidence="3" id="KW-0479">Metal-binding</keyword>